<feature type="region of interest" description="Disordered" evidence="1">
    <location>
        <begin position="50"/>
        <end position="69"/>
    </location>
</feature>
<dbReference type="EMBL" id="LLKB01000001">
    <property type="protein sequence ID" value="KQC86254.1"/>
    <property type="molecule type" value="Genomic_DNA"/>
</dbReference>
<dbReference type="RefSeq" id="WP_055941612.1">
    <property type="nucleotide sequence ID" value="NZ_LLKB01000001.1"/>
</dbReference>
<evidence type="ECO:0000256" key="1">
    <source>
        <dbReference type="SAM" id="MobiDB-lite"/>
    </source>
</evidence>
<organism evidence="2 3">
    <name type="scientific">Butyribacter intestini</name>
    <dbReference type="NCBI Taxonomy" id="1703332"/>
    <lineage>
        <taxon>Bacteria</taxon>
        <taxon>Bacillati</taxon>
        <taxon>Bacillota</taxon>
        <taxon>Clostridia</taxon>
        <taxon>Lachnospirales</taxon>
        <taxon>Lachnospiraceae</taxon>
        <taxon>Butyribacter</taxon>
    </lineage>
</organism>
<keyword evidence="3" id="KW-1185">Reference proteome</keyword>
<evidence type="ECO:0000313" key="3">
    <source>
        <dbReference type="Proteomes" id="UP000050833"/>
    </source>
</evidence>
<gene>
    <name evidence="2" type="ORF">APZ18_03440</name>
</gene>
<proteinExistence type="predicted"/>
<dbReference type="Proteomes" id="UP000050833">
    <property type="component" value="Unassembled WGS sequence"/>
</dbReference>
<accession>A0AAW3JUG4</accession>
<dbReference type="AlphaFoldDB" id="A0AAW3JUG4"/>
<evidence type="ECO:0000313" key="2">
    <source>
        <dbReference type="EMBL" id="KQC86254.1"/>
    </source>
</evidence>
<name>A0AAW3JUG4_9FIRM</name>
<protein>
    <submittedName>
        <fullName evidence="2">Uncharacterized protein</fullName>
    </submittedName>
</protein>
<comment type="caution">
    <text evidence="2">The sequence shown here is derived from an EMBL/GenBank/DDBJ whole genome shotgun (WGS) entry which is preliminary data.</text>
</comment>
<sequence>MIIVNVSGTRKDIRWLIKNIKRDKRFHILDVSDIKKNEKKPQYSHVIMKMQRDKQHHTRERPVKNGNFN</sequence>
<reference evidence="2 3" key="1">
    <citation type="submission" date="2015-10" db="EMBL/GenBank/DDBJ databases">
        <title>Butyribacter intestini gen. nov., sp. nov., a butyric acid-producing bacterium of the family Lachnospiraceae isolated from the human faeces.</title>
        <authorList>
            <person name="Zou Y."/>
            <person name="Xue W."/>
            <person name="Luo G."/>
            <person name="Lv M."/>
        </authorList>
    </citation>
    <scope>NUCLEOTIDE SEQUENCE [LARGE SCALE GENOMIC DNA]</scope>
    <source>
        <strain evidence="2 3">TF01-11</strain>
    </source>
</reference>